<dbReference type="SUPFAM" id="SSF48452">
    <property type="entry name" value="TPR-like"/>
    <property type="match status" value="1"/>
</dbReference>
<keyword evidence="3" id="KW-1185">Reference proteome</keyword>
<keyword evidence="2" id="KW-0966">Cell projection</keyword>
<dbReference type="Proteomes" id="UP000247763">
    <property type="component" value="Chromosome"/>
</dbReference>
<reference evidence="3" key="1">
    <citation type="submission" date="2018-05" db="EMBL/GenBank/DDBJ databases">
        <title>Genome sequencing of Phenylobacterium sp. HYN0004.</title>
        <authorList>
            <person name="Yi H."/>
            <person name="Baek C."/>
        </authorList>
    </citation>
    <scope>NUCLEOTIDE SEQUENCE [LARGE SCALE GENOMIC DNA]</scope>
    <source>
        <strain evidence="3">HYN0004</strain>
    </source>
</reference>
<keyword evidence="2" id="KW-0969">Cilium</keyword>
<evidence type="ECO:0000313" key="3">
    <source>
        <dbReference type="Proteomes" id="UP000247763"/>
    </source>
</evidence>
<proteinExistence type="predicted"/>
<evidence type="ECO:0000313" key="2">
    <source>
        <dbReference type="EMBL" id="AWM77844.1"/>
    </source>
</evidence>
<dbReference type="Pfam" id="PF13432">
    <property type="entry name" value="TPR_16"/>
    <property type="match status" value="1"/>
</dbReference>
<organism evidence="2 3">
    <name type="scientific">Phenylobacterium parvum</name>
    <dbReference type="NCBI Taxonomy" id="2201350"/>
    <lineage>
        <taxon>Bacteria</taxon>
        <taxon>Pseudomonadati</taxon>
        <taxon>Pseudomonadota</taxon>
        <taxon>Alphaproteobacteria</taxon>
        <taxon>Caulobacterales</taxon>
        <taxon>Caulobacteraceae</taxon>
        <taxon>Phenylobacterium</taxon>
    </lineage>
</organism>
<dbReference type="SUPFAM" id="SSF53756">
    <property type="entry name" value="UDP-Glycosyltransferase/glycogen phosphorylase"/>
    <property type="match status" value="1"/>
</dbReference>
<dbReference type="KEGG" id="phb:HYN04_08745"/>
<dbReference type="AlphaFoldDB" id="A0A2Z3I301"/>
<keyword evidence="2" id="KW-0282">Flagellum</keyword>
<sequence>MEDPMSDTAAPARALRNSAANLMGSSASANALRAIRLGLADQKSLKIAPLLEKAVREIRGHRPESAAELALEALQIDERSGLGWHVLAIAQEGRGDFVNSLSCYEAAVALLPGDQEILINLARLAFRMGMPETAEGLLRHVLAMTPDHAECVNNLALAVQAQERTAEAIEILRTFLASRPGHANIWNSLGTMVADQGDPENAEIFYREALRLDPKLARARYNLGNLWLTLGRAEDALREVENALRSPLAADEKAMMILTRGLSHLTLGRIETGWRDYEARNDSHFPDGTQFALEAPRWKPGQSLAGKSLMIVGEQGLGDEVAFSNIVPDVLDLLGDEGRLFIAVEPRLVALFARSFPKADVMAHATVKVAGRTIRVVPELERIGGVDLWTPLASLFQDVRPSIDSFPQRVGFITPDPGRVAHWREALSRLPAGPRVGLLWKSAVLAAGRHRFFSSFEAWEPVLRTPGVVFVNLQYGDCTHELQLARERFGVEIWNPPGIDLKKDLDDITALSMALDLVIGFSNATFNLAAAAGAPAWLISARGAWTALGTDRYPWYPQVRLYRPDAFAAWEPVLQRVADDLSGMLQPDPE</sequence>
<keyword evidence="1" id="KW-0802">TPR repeat</keyword>
<dbReference type="PROSITE" id="PS50005">
    <property type="entry name" value="TPR"/>
    <property type="match status" value="1"/>
</dbReference>
<evidence type="ECO:0000256" key="1">
    <source>
        <dbReference type="PROSITE-ProRule" id="PRU00339"/>
    </source>
</evidence>
<feature type="repeat" description="TPR" evidence="1">
    <location>
        <begin position="183"/>
        <end position="216"/>
    </location>
</feature>
<dbReference type="Pfam" id="PF14559">
    <property type="entry name" value="TPR_19"/>
    <property type="match status" value="1"/>
</dbReference>
<dbReference type="PANTHER" id="PTHR44809:SF1">
    <property type="entry name" value="PROTEIN O-MANNOSYL-TRANSFERASE TMTC1"/>
    <property type="match status" value="1"/>
</dbReference>
<dbReference type="SMART" id="SM00028">
    <property type="entry name" value="TPR"/>
    <property type="match status" value="5"/>
</dbReference>
<accession>A0A2Z3I301</accession>
<dbReference type="InterPro" id="IPR019734">
    <property type="entry name" value="TPR_rpt"/>
</dbReference>
<dbReference type="InterPro" id="IPR011990">
    <property type="entry name" value="TPR-like_helical_dom_sf"/>
</dbReference>
<dbReference type="EMBL" id="CP029479">
    <property type="protein sequence ID" value="AWM77844.1"/>
    <property type="molecule type" value="Genomic_DNA"/>
</dbReference>
<name>A0A2Z3I301_9CAUL</name>
<dbReference type="OrthoDB" id="6193797at2"/>
<dbReference type="InterPro" id="IPR052943">
    <property type="entry name" value="TMTC_O-mannosyl-trnsfr"/>
</dbReference>
<dbReference type="PANTHER" id="PTHR44809">
    <property type="match status" value="1"/>
</dbReference>
<gene>
    <name evidence="2" type="ORF">HYN04_08745</name>
</gene>
<dbReference type="Gene3D" id="1.25.40.10">
    <property type="entry name" value="Tetratricopeptide repeat domain"/>
    <property type="match status" value="2"/>
</dbReference>
<protein>
    <submittedName>
        <fullName evidence="2">Flagellar protein FlbA</fullName>
    </submittedName>
</protein>